<dbReference type="EMBL" id="JBBWUH010000014">
    <property type="protein sequence ID" value="KAK8152622.1"/>
    <property type="molecule type" value="Genomic_DNA"/>
</dbReference>
<accession>A0ABR1XFN5</accession>
<feature type="compositionally biased region" description="Polar residues" evidence="1">
    <location>
        <begin position="298"/>
        <end position="331"/>
    </location>
</feature>
<name>A0ABR1XFN5_9PEZI</name>
<feature type="compositionally biased region" description="Basic and acidic residues" evidence="1">
    <location>
        <begin position="429"/>
        <end position="438"/>
    </location>
</feature>
<feature type="region of interest" description="Disordered" evidence="1">
    <location>
        <begin position="429"/>
        <end position="639"/>
    </location>
</feature>
<feature type="compositionally biased region" description="Basic and acidic residues" evidence="1">
    <location>
        <begin position="285"/>
        <end position="297"/>
    </location>
</feature>
<dbReference type="Proteomes" id="UP001456524">
    <property type="component" value="Unassembled WGS sequence"/>
</dbReference>
<feature type="compositionally biased region" description="Basic and acidic residues" evidence="1">
    <location>
        <begin position="98"/>
        <end position="135"/>
    </location>
</feature>
<feature type="compositionally biased region" description="Polar residues" evidence="1">
    <location>
        <begin position="625"/>
        <end position="639"/>
    </location>
</feature>
<evidence type="ECO:0000313" key="3">
    <source>
        <dbReference type="Proteomes" id="UP001456524"/>
    </source>
</evidence>
<feature type="compositionally biased region" description="Basic and acidic residues" evidence="1">
    <location>
        <begin position="237"/>
        <end position="251"/>
    </location>
</feature>
<feature type="compositionally biased region" description="Low complexity" evidence="1">
    <location>
        <begin position="568"/>
        <end position="591"/>
    </location>
</feature>
<evidence type="ECO:0000256" key="1">
    <source>
        <dbReference type="SAM" id="MobiDB-lite"/>
    </source>
</evidence>
<comment type="caution">
    <text evidence="2">The sequence shown here is derived from an EMBL/GenBank/DDBJ whole genome shotgun (WGS) entry which is preliminary data.</text>
</comment>
<feature type="compositionally biased region" description="Basic and acidic residues" evidence="1">
    <location>
        <begin position="1"/>
        <end position="19"/>
    </location>
</feature>
<sequence>MEYEKKLNDQRAQASRDMKSNAQHQRAYYENRLREAEEEIKRFEEEFSKVSGSNSTVKKLEEEIRELSRQLGAQEAKTMSLKGEQSASSVELATLRSQAEERQNELQKSREKALAAERGRQEIQSELEKTKEALEKAATSTPSFEDFERLEKLERQVLEAAETERSLLKQLKDSDEDAKNFVERGIAEGKDVWTMEHYEVKQKWKGSKARYEKEQEHLQAELYLHVERNRYLEEENQKLRRQMEENKDRETALGTNKETVPRQSSKERDQSPVVGTPSPTSKSAGTREMRKAADRSTHSIVSVEQSLVTTLAPSTLPQSPRQGTFQSTPKLDSSFFDQEEQVLVPRTAASTFVHGGANDDFFKQNGTQVVPATVPNWTANENESIETTGVFSQAAAVNVGYSQAGDRLQSSHSDFQDFFTESSNKEVSLIDKVPEPHTPRVGKSVAFQEGRPRSRANTGRRLASSDGQRTPLASKSRLVGCQQSPSVDREDDDESTPDFVKPTQTVAKTYASHATHATLGTQSSRPSKRPVSQTSTDSEIRKRLKKVEIISLDSQDTEESGTKRPARSLSQSTHVSESQSQSQSRSQPTSQMVVATPKSRMKSSHGRASMTGPPQSVMNRRRKSASSQMTDRFTQETNR</sequence>
<gene>
    <name evidence="2" type="ORF">IWX90DRAFT_419182</name>
</gene>
<feature type="compositionally biased region" description="Polar residues" evidence="1">
    <location>
        <begin position="518"/>
        <end position="537"/>
    </location>
</feature>
<feature type="compositionally biased region" description="Polar residues" evidence="1">
    <location>
        <begin position="83"/>
        <end position="97"/>
    </location>
</feature>
<feature type="region of interest" description="Disordered" evidence="1">
    <location>
        <begin position="1"/>
        <end position="25"/>
    </location>
</feature>
<keyword evidence="3" id="KW-1185">Reference proteome</keyword>
<reference evidence="2 3" key="1">
    <citation type="journal article" date="2022" name="G3 (Bethesda)">
        <title>Enemy or ally: a genomic approach to elucidate the lifestyle of Phyllosticta citrichinaensis.</title>
        <authorList>
            <person name="Buijs V.A."/>
            <person name="Groenewald J.Z."/>
            <person name="Haridas S."/>
            <person name="LaButti K.M."/>
            <person name="Lipzen A."/>
            <person name="Martin F.M."/>
            <person name="Barry K."/>
            <person name="Grigoriev I.V."/>
            <person name="Crous P.W."/>
            <person name="Seidl M.F."/>
        </authorList>
    </citation>
    <scope>NUCLEOTIDE SEQUENCE [LARGE SCALE GENOMIC DNA]</scope>
    <source>
        <strain evidence="2 3">CBS 129764</strain>
    </source>
</reference>
<feature type="compositionally biased region" description="Polar residues" evidence="1">
    <location>
        <begin position="253"/>
        <end position="263"/>
    </location>
</feature>
<feature type="region of interest" description="Disordered" evidence="1">
    <location>
        <begin position="237"/>
        <end position="331"/>
    </location>
</feature>
<evidence type="ECO:0000313" key="2">
    <source>
        <dbReference type="EMBL" id="KAK8152622.1"/>
    </source>
</evidence>
<feature type="region of interest" description="Disordered" evidence="1">
    <location>
        <begin position="69"/>
        <end position="143"/>
    </location>
</feature>
<protein>
    <submittedName>
        <fullName evidence="2">Uncharacterized protein</fullName>
    </submittedName>
</protein>
<organism evidence="2 3">
    <name type="scientific">Phyllosticta citrichinensis</name>
    <dbReference type="NCBI Taxonomy" id="1130410"/>
    <lineage>
        <taxon>Eukaryota</taxon>
        <taxon>Fungi</taxon>
        <taxon>Dikarya</taxon>
        <taxon>Ascomycota</taxon>
        <taxon>Pezizomycotina</taxon>
        <taxon>Dothideomycetes</taxon>
        <taxon>Dothideomycetes incertae sedis</taxon>
        <taxon>Botryosphaeriales</taxon>
        <taxon>Phyllostictaceae</taxon>
        <taxon>Phyllosticta</taxon>
    </lineage>
</organism>
<proteinExistence type="predicted"/>